<dbReference type="Pfam" id="PF01246">
    <property type="entry name" value="Ribosomal_L24e"/>
    <property type="match status" value="1"/>
</dbReference>
<organism evidence="9 10">
    <name type="scientific">Chironomus riparius</name>
    <dbReference type="NCBI Taxonomy" id="315576"/>
    <lineage>
        <taxon>Eukaryota</taxon>
        <taxon>Metazoa</taxon>
        <taxon>Ecdysozoa</taxon>
        <taxon>Arthropoda</taxon>
        <taxon>Hexapoda</taxon>
        <taxon>Insecta</taxon>
        <taxon>Pterygota</taxon>
        <taxon>Neoptera</taxon>
        <taxon>Endopterygota</taxon>
        <taxon>Diptera</taxon>
        <taxon>Nematocera</taxon>
        <taxon>Chironomoidea</taxon>
        <taxon>Chironomidae</taxon>
        <taxon>Chironominae</taxon>
        <taxon>Chironomus</taxon>
    </lineage>
</organism>
<keyword evidence="4" id="KW-0539">Nucleus</keyword>
<reference evidence="9" key="2">
    <citation type="submission" date="2022-10" db="EMBL/GenBank/DDBJ databases">
        <authorList>
            <consortium name="ENA_rothamsted_submissions"/>
            <consortium name="culmorum"/>
            <person name="King R."/>
        </authorList>
    </citation>
    <scope>NUCLEOTIDE SEQUENCE</scope>
</reference>
<evidence type="ECO:0000256" key="3">
    <source>
        <dbReference type="ARBA" id="ARBA00022517"/>
    </source>
</evidence>
<dbReference type="SMART" id="SM00746">
    <property type="entry name" value="TRASH"/>
    <property type="match status" value="1"/>
</dbReference>
<evidence type="ECO:0000313" key="10">
    <source>
        <dbReference type="Proteomes" id="UP001153620"/>
    </source>
</evidence>
<comment type="subcellular location">
    <subcellularLocation>
        <location evidence="1">Nucleus</location>
    </subcellularLocation>
</comment>
<dbReference type="FunFam" id="2.30.170.20:FF:000001">
    <property type="entry name" value="probable ribosome biogenesis protein RLP24"/>
    <property type="match status" value="1"/>
</dbReference>
<dbReference type="Gene3D" id="2.30.170.20">
    <property type="entry name" value="Ribosomal protein L24e"/>
    <property type="match status" value="1"/>
</dbReference>
<dbReference type="OrthoDB" id="10262490at2759"/>
<dbReference type="GO" id="GO:0003735">
    <property type="term" value="F:structural constituent of ribosome"/>
    <property type="evidence" value="ECO:0007669"/>
    <property type="project" value="InterPro"/>
</dbReference>
<evidence type="ECO:0000256" key="1">
    <source>
        <dbReference type="ARBA" id="ARBA00004123"/>
    </source>
</evidence>
<dbReference type="SUPFAM" id="SSF57716">
    <property type="entry name" value="Glucocorticoid receptor-like (DNA-binding domain)"/>
    <property type="match status" value="1"/>
</dbReference>
<keyword evidence="3" id="KW-0690">Ribosome biogenesis</keyword>
<evidence type="ECO:0000313" key="9">
    <source>
        <dbReference type="EMBL" id="CAG9802982.1"/>
    </source>
</evidence>
<proteinExistence type="inferred from homology"/>
<evidence type="ECO:0000259" key="8">
    <source>
        <dbReference type="SMART" id="SM00746"/>
    </source>
</evidence>
<dbReference type="GO" id="GO:0005730">
    <property type="term" value="C:nucleolus"/>
    <property type="evidence" value="ECO:0007669"/>
    <property type="project" value="TreeGrafter"/>
</dbReference>
<dbReference type="InterPro" id="IPR023442">
    <property type="entry name" value="Ribosomal_eL24_CS"/>
</dbReference>
<feature type="domain" description="TRASH" evidence="8">
    <location>
        <begin position="6"/>
        <end position="44"/>
    </location>
</feature>
<dbReference type="PANTHER" id="PTHR10792:SF8">
    <property type="entry name" value="RIBOSOME BIOGENESIS PROTEIN RLP24-RELATED"/>
    <property type="match status" value="1"/>
</dbReference>
<accession>A0A9N9RT67</accession>
<dbReference type="AlphaFoldDB" id="A0A9N9RT67"/>
<evidence type="ECO:0000256" key="4">
    <source>
        <dbReference type="ARBA" id="ARBA00023242"/>
    </source>
</evidence>
<name>A0A9N9RT67_9DIPT</name>
<comment type="subunit">
    <text evidence="7">Associated with nucleolar and cytoplasmic pre-60S particles. At the end of biogenesis it dissociates from cytoplasmic pre-60S particles and is likely to be exchanged for its ribosomal homologue, RPL24.</text>
</comment>
<dbReference type="CDD" id="cd00472">
    <property type="entry name" value="Ribosomal_L24e_L24"/>
    <property type="match status" value="1"/>
</dbReference>
<sequence>MRIETCYFCSSKVYPGHGMLFVRNDCKQFRFCRKKCRKAFQRKKNPRKAKWTKAYRKLAGKELTIDPAFEFEKKRNAPVKYDRELWTKTVSAIRKINEIKERREKHFVMERLRTGTQREIHMDIRDVQKNIALIRAPEGIRKKDTEKLDVTMEDEEEEIVYMPAKEMEKKLAAGIMDVEMQKIKN</sequence>
<protein>
    <recommendedName>
        <fullName evidence="5">Probable ribosome biogenesis protein RLP24</fullName>
    </recommendedName>
</protein>
<dbReference type="PROSITE" id="PS01073">
    <property type="entry name" value="RIBOSOMAL_L24E"/>
    <property type="match status" value="1"/>
</dbReference>
<gene>
    <name evidence="9" type="ORF">CHIRRI_LOCUS5885</name>
</gene>
<comment type="similarity">
    <text evidence="2">Belongs to the eukaryotic ribosomal protein eL24 family.</text>
</comment>
<evidence type="ECO:0000256" key="6">
    <source>
        <dbReference type="ARBA" id="ARBA00059003"/>
    </source>
</evidence>
<reference evidence="9" key="1">
    <citation type="submission" date="2022-01" db="EMBL/GenBank/DDBJ databases">
        <authorList>
            <person name="King R."/>
        </authorList>
    </citation>
    <scope>NUCLEOTIDE SEQUENCE</scope>
</reference>
<evidence type="ECO:0000256" key="7">
    <source>
        <dbReference type="ARBA" id="ARBA00064137"/>
    </source>
</evidence>
<keyword evidence="10" id="KW-1185">Reference proteome</keyword>
<comment type="function">
    <text evidence="6">Involved in the biogenesis of the 60S ribosomal subunit. Ensures the docking of NOG1 to pre-60S particles.</text>
</comment>
<dbReference type="InterPro" id="IPR038630">
    <property type="entry name" value="L24e/L24_sf"/>
</dbReference>
<dbReference type="EMBL" id="OU895878">
    <property type="protein sequence ID" value="CAG9802982.1"/>
    <property type="molecule type" value="Genomic_DNA"/>
</dbReference>
<dbReference type="InterPro" id="IPR056366">
    <property type="entry name" value="Ribosomal_eL24"/>
</dbReference>
<evidence type="ECO:0000256" key="2">
    <source>
        <dbReference type="ARBA" id="ARBA00005647"/>
    </source>
</evidence>
<dbReference type="GO" id="GO:0042273">
    <property type="term" value="P:ribosomal large subunit biogenesis"/>
    <property type="evidence" value="ECO:0007669"/>
    <property type="project" value="TreeGrafter"/>
</dbReference>
<dbReference type="InterPro" id="IPR000988">
    <property type="entry name" value="Ribosomal_eL24-rel_N"/>
</dbReference>
<evidence type="ECO:0000256" key="5">
    <source>
        <dbReference type="ARBA" id="ARBA00039784"/>
    </source>
</evidence>
<dbReference type="PANTHER" id="PTHR10792">
    <property type="entry name" value="60S RIBOSOMAL PROTEIN L24"/>
    <property type="match status" value="1"/>
</dbReference>
<dbReference type="Proteomes" id="UP001153620">
    <property type="component" value="Chromosome 2"/>
</dbReference>
<dbReference type="InterPro" id="IPR011017">
    <property type="entry name" value="TRASH_dom"/>
</dbReference>